<evidence type="ECO:0000313" key="2">
    <source>
        <dbReference type="Proteomes" id="UP000307217"/>
    </source>
</evidence>
<dbReference type="Proteomes" id="UP000307217">
    <property type="component" value="Unassembled WGS sequence"/>
</dbReference>
<gene>
    <name evidence="1" type="ORF">CWC19_17195</name>
</gene>
<organism evidence="1 2">
    <name type="scientific">Pseudoalteromonas aurantia</name>
    <dbReference type="NCBI Taxonomy" id="43654"/>
    <lineage>
        <taxon>Bacteria</taxon>
        <taxon>Pseudomonadati</taxon>
        <taxon>Pseudomonadota</taxon>
        <taxon>Gammaproteobacteria</taxon>
        <taxon>Alteromonadales</taxon>
        <taxon>Pseudoalteromonadaceae</taxon>
        <taxon>Pseudoalteromonas</taxon>
    </lineage>
</organism>
<sequence>MSMSSFKMNVYLIKVIILWLLFSLTFKVEAESEETIKASISHSQRLKTDFIKDEYRKPQEILTFFDISPESTVLDIFAGSGYYSEILSRVVGPKGKVIIHNDAHFLKYYGKDLSERLKEGERLSNTTRIDISLNCLELKENSVDTILLVLGYHDFYYVMENAEKINVTTVLAKFKKFLKPNGIVGIIDHEAKSGAPRDTGHTLHRIDPQIVKSEMTKAGFSFDGELNVLRNTTDDKSKKIWNVLNGSTSRFVYRFRNN</sequence>
<dbReference type="InterPro" id="IPR029063">
    <property type="entry name" value="SAM-dependent_MTases_sf"/>
</dbReference>
<reference evidence="2" key="2">
    <citation type="submission" date="2019-06" db="EMBL/GenBank/DDBJ databases">
        <title>Co-occurence of chitin degradation, pigmentation and bioactivity in marine Pseudoalteromonas.</title>
        <authorList>
            <person name="Sonnenschein E.C."/>
            <person name="Bech P.K."/>
        </authorList>
    </citation>
    <scope>NUCLEOTIDE SEQUENCE [LARGE SCALE GENOMIC DNA]</scope>
    <source>
        <strain evidence="2">S3790</strain>
    </source>
</reference>
<name>A0A5S3V479_9GAMM</name>
<dbReference type="InterPro" id="IPR016980">
    <property type="entry name" value="S-AdoMet-dep_MeTrfase_Alr7345"/>
</dbReference>
<accession>A0A5S3V479</accession>
<comment type="caution">
    <text evidence="1">The sequence shown here is derived from an EMBL/GenBank/DDBJ whole genome shotgun (WGS) entry which is preliminary data.</text>
</comment>
<protein>
    <recommendedName>
        <fullName evidence="3">Methyltransferase type 11 domain-containing protein</fullName>
    </recommendedName>
</protein>
<dbReference type="PIRSF" id="PIRSF031679">
    <property type="entry name" value="Mtase_Alr7345_prd"/>
    <property type="match status" value="1"/>
</dbReference>
<dbReference type="AlphaFoldDB" id="A0A5S3V479"/>
<dbReference type="OrthoDB" id="9801692at2"/>
<dbReference type="Pfam" id="PF01135">
    <property type="entry name" value="PCMT"/>
    <property type="match status" value="1"/>
</dbReference>
<dbReference type="Gene3D" id="3.40.50.150">
    <property type="entry name" value="Vaccinia Virus protein VP39"/>
    <property type="match status" value="1"/>
</dbReference>
<dbReference type="CDD" id="cd02440">
    <property type="entry name" value="AdoMet_MTases"/>
    <property type="match status" value="1"/>
</dbReference>
<reference evidence="1 2" key="1">
    <citation type="submission" date="2018-01" db="EMBL/GenBank/DDBJ databases">
        <authorList>
            <person name="Paulsen S."/>
            <person name="Gram L.K."/>
        </authorList>
    </citation>
    <scope>NUCLEOTIDE SEQUENCE [LARGE SCALE GENOMIC DNA]</scope>
    <source>
        <strain evidence="1 2">S3790</strain>
    </source>
</reference>
<proteinExistence type="predicted"/>
<dbReference type="SUPFAM" id="SSF53335">
    <property type="entry name" value="S-adenosyl-L-methionine-dependent methyltransferases"/>
    <property type="match status" value="1"/>
</dbReference>
<dbReference type="EMBL" id="PNBX01000084">
    <property type="protein sequence ID" value="TMO65823.1"/>
    <property type="molecule type" value="Genomic_DNA"/>
</dbReference>
<evidence type="ECO:0000313" key="1">
    <source>
        <dbReference type="EMBL" id="TMO65823.1"/>
    </source>
</evidence>
<evidence type="ECO:0008006" key="3">
    <source>
        <dbReference type="Google" id="ProtNLM"/>
    </source>
</evidence>